<name>A0A9D2B6N1_9FIRM</name>
<evidence type="ECO:0000313" key="2">
    <source>
        <dbReference type="EMBL" id="HIX64873.1"/>
    </source>
</evidence>
<dbReference type="AlphaFoldDB" id="A0A9D2B6N1"/>
<proteinExistence type="predicted"/>
<dbReference type="InterPro" id="IPR039522">
    <property type="entry name" value="RING_finger_1_prok"/>
</dbReference>
<comment type="caution">
    <text evidence="2">The sequence shown here is derived from an EMBL/GenBank/DDBJ whole genome shotgun (WGS) entry which is preliminary data.</text>
</comment>
<evidence type="ECO:0000256" key="1">
    <source>
        <dbReference type="SAM" id="Phobius"/>
    </source>
</evidence>
<accession>A0A9D2B6N1</accession>
<reference evidence="2" key="2">
    <citation type="submission" date="2021-04" db="EMBL/GenBank/DDBJ databases">
        <authorList>
            <person name="Gilroy R."/>
        </authorList>
    </citation>
    <scope>NUCLEOTIDE SEQUENCE</scope>
    <source>
        <strain evidence="2">CHK188-5543</strain>
    </source>
</reference>
<feature type="transmembrane region" description="Helical" evidence="1">
    <location>
        <begin position="243"/>
        <end position="264"/>
    </location>
</feature>
<keyword evidence="1" id="KW-1133">Transmembrane helix</keyword>
<evidence type="ECO:0000313" key="3">
    <source>
        <dbReference type="Proteomes" id="UP000886800"/>
    </source>
</evidence>
<organism evidence="2 3">
    <name type="scientific">Candidatus Anaerotruncus excrementipullorum</name>
    <dbReference type="NCBI Taxonomy" id="2838465"/>
    <lineage>
        <taxon>Bacteria</taxon>
        <taxon>Bacillati</taxon>
        <taxon>Bacillota</taxon>
        <taxon>Clostridia</taxon>
        <taxon>Eubacteriales</taxon>
        <taxon>Oscillospiraceae</taxon>
        <taxon>Anaerotruncus</taxon>
    </lineage>
</organism>
<protein>
    <recommendedName>
        <fullName evidence="4">DUF2628 domain-containing protein</fullName>
    </recommendedName>
</protein>
<keyword evidence="1" id="KW-0812">Transmembrane</keyword>
<evidence type="ECO:0008006" key="4">
    <source>
        <dbReference type="Google" id="ProtNLM"/>
    </source>
</evidence>
<feature type="transmembrane region" description="Helical" evidence="1">
    <location>
        <begin position="188"/>
        <end position="206"/>
    </location>
</feature>
<reference evidence="2" key="1">
    <citation type="journal article" date="2021" name="PeerJ">
        <title>Extensive microbial diversity within the chicken gut microbiome revealed by metagenomics and culture.</title>
        <authorList>
            <person name="Gilroy R."/>
            <person name="Ravi A."/>
            <person name="Getino M."/>
            <person name="Pursley I."/>
            <person name="Horton D.L."/>
            <person name="Alikhan N.F."/>
            <person name="Baker D."/>
            <person name="Gharbi K."/>
            <person name="Hall N."/>
            <person name="Watson M."/>
            <person name="Adriaenssens E.M."/>
            <person name="Foster-Nyarko E."/>
            <person name="Jarju S."/>
            <person name="Secka A."/>
            <person name="Antonio M."/>
            <person name="Oren A."/>
            <person name="Chaudhuri R.R."/>
            <person name="La Ragione R."/>
            <person name="Hildebrand F."/>
            <person name="Pallen M.J."/>
        </authorList>
    </citation>
    <scope>NUCLEOTIDE SEQUENCE</scope>
    <source>
        <strain evidence="2">CHK188-5543</strain>
    </source>
</reference>
<sequence>MANYVGVHCPVCDKRFTDTDDIVVCPICGAPHHRDCYQQLGHCAFEELHIQGHVWQHPDEQSRAEEPFQQEGGAVCPSCGAVNPPDGLFCQVCGTPLRRRPQQEGSFSFGGGFAGPTGNPYTAAFGGIDPNEQLEGVSARDIALFVGNNSQYFLPRFKMIAEKRFFVPNFAALFCNFAYFFYRKMYWVGGILLLIDALLQIPSFLVAQEYTAWLLANLKDISMGIVPVFTPQVHLWAYSLIPVLRLVTFGLSILAGLFANHLYWRHVLANIRRIKAQFTAADGSWDDKLYSDALVQRGHTSKKAVAIVLVCCAVAYFGCCFLVALSLL</sequence>
<feature type="transmembrane region" description="Helical" evidence="1">
    <location>
        <begin position="165"/>
        <end position="182"/>
    </location>
</feature>
<dbReference type="Pfam" id="PF14446">
    <property type="entry name" value="Prok-RING_1"/>
    <property type="match status" value="1"/>
</dbReference>
<feature type="transmembrane region" description="Helical" evidence="1">
    <location>
        <begin position="304"/>
        <end position="327"/>
    </location>
</feature>
<dbReference type="EMBL" id="DXES01000028">
    <property type="protein sequence ID" value="HIX64873.1"/>
    <property type="molecule type" value="Genomic_DNA"/>
</dbReference>
<keyword evidence="1" id="KW-0472">Membrane</keyword>
<dbReference type="Proteomes" id="UP000886800">
    <property type="component" value="Unassembled WGS sequence"/>
</dbReference>
<gene>
    <name evidence="2" type="ORF">H9736_01345</name>
</gene>